<dbReference type="InterPro" id="IPR013324">
    <property type="entry name" value="RNA_pol_sigma_r3/r4-like"/>
</dbReference>
<proteinExistence type="predicted"/>
<sequence>MRVSNEYKKIEAMLFNYKQTEVEIKNIELDIEEIKNEYRGVGTIYYGDKTSSTNKITSSVENEIEYKENKIYNLEILKRKKEIELQRIDNVLSILTEDEYRLIELRYFKKLQYKQIADRLCMNDIYIIDKKKKILNKLIPLMNLC</sequence>
<keyword evidence="2" id="KW-1185">Reference proteome</keyword>
<gene>
    <name evidence="1" type="ORF">C1I91_05130</name>
</gene>
<dbReference type="RefSeq" id="WP_128211739.1">
    <property type="nucleotide sequence ID" value="NZ_CP025746.1"/>
</dbReference>
<reference evidence="1 2" key="1">
    <citation type="submission" date="2018-01" db="EMBL/GenBank/DDBJ databases">
        <title>Genome Sequencing and Assembly of Anaerobacter polyendosporus strain CT4.</title>
        <authorList>
            <person name="Tachaapaikoon C."/>
            <person name="Sutheeworapong S."/>
            <person name="Jenjaroenpun P."/>
            <person name="Wongsurawat T."/>
            <person name="Nookeaw I."/>
            <person name="Cheawchanlertfa P."/>
            <person name="Kosugi A."/>
            <person name="Cheevadhanarak S."/>
            <person name="Ratanakhanokchai K."/>
        </authorList>
    </citation>
    <scope>NUCLEOTIDE SEQUENCE [LARGE SCALE GENOMIC DNA]</scope>
    <source>
        <strain evidence="1 2">CT4</strain>
    </source>
</reference>
<protein>
    <submittedName>
        <fullName evidence="1">RNA polymerase subunit sigma</fullName>
    </submittedName>
</protein>
<dbReference type="KEGG" id="cmah:C1I91_05130"/>
<evidence type="ECO:0000313" key="1">
    <source>
        <dbReference type="EMBL" id="QAA31095.1"/>
    </source>
</evidence>
<dbReference type="Proteomes" id="UP000286268">
    <property type="component" value="Chromosome"/>
</dbReference>
<dbReference type="AlphaFoldDB" id="A0A410DPY0"/>
<dbReference type="InterPro" id="IPR036388">
    <property type="entry name" value="WH-like_DNA-bd_sf"/>
</dbReference>
<name>A0A410DPY0_9CLOT</name>
<accession>A0A410DPY0</accession>
<dbReference type="SUPFAM" id="SSF88659">
    <property type="entry name" value="Sigma3 and sigma4 domains of RNA polymerase sigma factors"/>
    <property type="match status" value="1"/>
</dbReference>
<dbReference type="EMBL" id="CP025746">
    <property type="protein sequence ID" value="QAA31095.1"/>
    <property type="molecule type" value="Genomic_DNA"/>
</dbReference>
<dbReference type="Gene3D" id="1.10.10.10">
    <property type="entry name" value="Winged helix-like DNA-binding domain superfamily/Winged helix DNA-binding domain"/>
    <property type="match status" value="1"/>
</dbReference>
<organism evidence="1 2">
    <name type="scientific">Clostridium manihotivorum</name>
    <dbReference type="NCBI Taxonomy" id="2320868"/>
    <lineage>
        <taxon>Bacteria</taxon>
        <taxon>Bacillati</taxon>
        <taxon>Bacillota</taxon>
        <taxon>Clostridia</taxon>
        <taxon>Eubacteriales</taxon>
        <taxon>Clostridiaceae</taxon>
        <taxon>Clostridium</taxon>
    </lineage>
</organism>
<dbReference type="OrthoDB" id="1706986at2"/>
<evidence type="ECO:0000313" key="2">
    <source>
        <dbReference type="Proteomes" id="UP000286268"/>
    </source>
</evidence>